<organism evidence="6 7">
    <name type="scientific">Belnapia arida</name>
    <dbReference type="NCBI Taxonomy" id="2804533"/>
    <lineage>
        <taxon>Bacteria</taxon>
        <taxon>Pseudomonadati</taxon>
        <taxon>Pseudomonadota</taxon>
        <taxon>Alphaproteobacteria</taxon>
        <taxon>Acetobacterales</taxon>
        <taxon>Roseomonadaceae</taxon>
        <taxon>Belnapia</taxon>
    </lineage>
</organism>
<reference evidence="6 7" key="1">
    <citation type="submission" date="2021-01" db="EMBL/GenBank/DDBJ databases">
        <title>Belnapia mucosa sp. nov. and Belnapia arida sp. nov., isolated from the Tabernas Desert (Almeria, Spain).</title>
        <authorList>
            <person name="Molina-Menor E."/>
            <person name="Vidal-Verdu A."/>
            <person name="Calonge A."/>
            <person name="Satari L."/>
            <person name="Pereto J."/>
            <person name="Porcar M."/>
        </authorList>
    </citation>
    <scope>NUCLEOTIDE SEQUENCE [LARGE SCALE GENOMIC DNA]</scope>
    <source>
        <strain evidence="6 7">T18</strain>
    </source>
</reference>
<dbReference type="PROSITE" id="PS50931">
    <property type="entry name" value="HTH_LYSR"/>
    <property type="match status" value="1"/>
</dbReference>
<evidence type="ECO:0000256" key="3">
    <source>
        <dbReference type="ARBA" id="ARBA00023125"/>
    </source>
</evidence>
<keyword evidence="4" id="KW-0804">Transcription</keyword>
<dbReference type="Pfam" id="PF00126">
    <property type="entry name" value="HTH_1"/>
    <property type="match status" value="1"/>
</dbReference>
<dbReference type="Pfam" id="PF03466">
    <property type="entry name" value="LysR_substrate"/>
    <property type="match status" value="1"/>
</dbReference>
<sequence>MDRWQAMRIFAKVAETASFAETARLLHMSAPAVTRAVAALEGAIGARLLVRTTRSVKLTEAGSRYHEDCRRILADIVEAEAAAAGSYATPSGTLTVTASVLFGQMHVLPILTDYLDSYPTMSARTLFVDRPVSIVEEGIDVAVRIGHLSDSGFTAARVGTVRRVICGSPAYFGRHGIPATPQDLKHHRIAMSTGAWASPEWRFSQDQRVTVHPVLQSNTNEAGIAAALAGWGLTRVLQYQIGPALLEGRLQVVLADYEEPPLPIHVLYPEGRQAPAKVRTFVDLAVTRLRANRLLN</sequence>
<dbReference type="InterPro" id="IPR000847">
    <property type="entry name" value="LysR_HTH_N"/>
</dbReference>
<dbReference type="InterPro" id="IPR036388">
    <property type="entry name" value="WH-like_DNA-bd_sf"/>
</dbReference>
<comment type="caution">
    <text evidence="6">The sequence shown here is derived from an EMBL/GenBank/DDBJ whole genome shotgun (WGS) entry which is preliminary data.</text>
</comment>
<dbReference type="RefSeq" id="WP_202832700.1">
    <property type="nucleotide sequence ID" value="NZ_JAETWB010000006.1"/>
</dbReference>
<protein>
    <submittedName>
        <fullName evidence="6">LysR family transcriptional regulator</fullName>
    </submittedName>
</protein>
<accession>A0ABS1U407</accession>
<dbReference type="PANTHER" id="PTHR30537:SF5">
    <property type="entry name" value="HTH-TYPE TRANSCRIPTIONAL ACTIVATOR TTDR-RELATED"/>
    <property type="match status" value="1"/>
</dbReference>
<evidence type="ECO:0000313" key="6">
    <source>
        <dbReference type="EMBL" id="MBL6079275.1"/>
    </source>
</evidence>
<name>A0ABS1U407_9PROT</name>
<dbReference type="InterPro" id="IPR005119">
    <property type="entry name" value="LysR_subst-bd"/>
</dbReference>
<dbReference type="SUPFAM" id="SSF46785">
    <property type="entry name" value="Winged helix' DNA-binding domain"/>
    <property type="match status" value="1"/>
</dbReference>
<proteinExistence type="inferred from homology"/>
<dbReference type="InterPro" id="IPR058163">
    <property type="entry name" value="LysR-type_TF_proteobact-type"/>
</dbReference>
<evidence type="ECO:0000256" key="4">
    <source>
        <dbReference type="ARBA" id="ARBA00023163"/>
    </source>
</evidence>
<dbReference type="Gene3D" id="1.10.10.10">
    <property type="entry name" value="Winged helix-like DNA-binding domain superfamily/Winged helix DNA-binding domain"/>
    <property type="match status" value="1"/>
</dbReference>
<dbReference type="InterPro" id="IPR036390">
    <property type="entry name" value="WH_DNA-bd_sf"/>
</dbReference>
<feature type="domain" description="HTH lysR-type" evidence="5">
    <location>
        <begin position="1"/>
        <end position="59"/>
    </location>
</feature>
<dbReference type="Proteomes" id="UP000660885">
    <property type="component" value="Unassembled WGS sequence"/>
</dbReference>
<comment type="similarity">
    <text evidence="1">Belongs to the LysR transcriptional regulatory family.</text>
</comment>
<dbReference type="EMBL" id="JAETWB010000006">
    <property type="protein sequence ID" value="MBL6079275.1"/>
    <property type="molecule type" value="Genomic_DNA"/>
</dbReference>
<keyword evidence="3" id="KW-0238">DNA-binding</keyword>
<dbReference type="SUPFAM" id="SSF53850">
    <property type="entry name" value="Periplasmic binding protein-like II"/>
    <property type="match status" value="1"/>
</dbReference>
<evidence type="ECO:0000256" key="1">
    <source>
        <dbReference type="ARBA" id="ARBA00009437"/>
    </source>
</evidence>
<dbReference type="PANTHER" id="PTHR30537">
    <property type="entry name" value="HTH-TYPE TRANSCRIPTIONAL REGULATOR"/>
    <property type="match status" value="1"/>
</dbReference>
<keyword evidence="7" id="KW-1185">Reference proteome</keyword>
<dbReference type="CDD" id="cd08471">
    <property type="entry name" value="PBP2_CrgA_like_2"/>
    <property type="match status" value="1"/>
</dbReference>
<evidence type="ECO:0000256" key="2">
    <source>
        <dbReference type="ARBA" id="ARBA00023015"/>
    </source>
</evidence>
<keyword evidence="2" id="KW-0805">Transcription regulation</keyword>
<dbReference type="Gene3D" id="3.40.190.290">
    <property type="match status" value="1"/>
</dbReference>
<evidence type="ECO:0000313" key="7">
    <source>
        <dbReference type="Proteomes" id="UP000660885"/>
    </source>
</evidence>
<evidence type="ECO:0000259" key="5">
    <source>
        <dbReference type="PROSITE" id="PS50931"/>
    </source>
</evidence>
<gene>
    <name evidence="6" type="ORF">JMJ56_14745</name>
</gene>